<keyword evidence="5" id="KW-0611">Plant defense</keyword>
<evidence type="ECO:0000256" key="3">
    <source>
        <dbReference type="ARBA" id="ARBA00022737"/>
    </source>
</evidence>
<dbReference type="GO" id="GO:0061809">
    <property type="term" value="F:NAD+ nucleosidase activity, cyclic ADP-ribose generating"/>
    <property type="evidence" value="ECO:0007669"/>
    <property type="project" value="UniProtKB-EC"/>
</dbReference>
<dbReference type="EMBL" id="SMOL01000143">
    <property type="protein sequence ID" value="KAB2631679.1"/>
    <property type="molecule type" value="Genomic_DNA"/>
</dbReference>
<dbReference type="InterPro" id="IPR000157">
    <property type="entry name" value="TIR_dom"/>
</dbReference>
<dbReference type="PANTHER" id="PTHR11017">
    <property type="entry name" value="LEUCINE-RICH REPEAT-CONTAINING PROTEIN"/>
    <property type="match status" value="1"/>
</dbReference>
<dbReference type="EC" id="3.2.2.6" evidence="1"/>
<dbReference type="InterPro" id="IPR058546">
    <property type="entry name" value="RPS4B/Roq1-like_LRR"/>
</dbReference>
<dbReference type="InterPro" id="IPR044974">
    <property type="entry name" value="Disease_R_plants"/>
</dbReference>
<dbReference type="InterPro" id="IPR032675">
    <property type="entry name" value="LRR_dom_sf"/>
</dbReference>
<dbReference type="Pfam" id="PF23286">
    <property type="entry name" value="LRR_13"/>
    <property type="match status" value="1"/>
</dbReference>
<evidence type="ECO:0000256" key="1">
    <source>
        <dbReference type="ARBA" id="ARBA00011982"/>
    </source>
</evidence>
<keyword evidence="3" id="KW-0677">Repeat</keyword>
<evidence type="ECO:0000256" key="4">
    <source>
        <dbReference type="ARBA" id="ARBA00022801"/>
    </source>
</evidence>
<dbReference type="InterPro" id="IPR002182">
    <property type="entry name" value="NB-ARC"/>
</dbReference>
<keyword evidence="6" id="KW-0520">NAD</keyword>
<dbReference type="SMART" id="SM00255">
    <property type="entry name" value="TIR"/>
    <property type="match status" value="1"/>
</dbReference>
<dbReference type="Pfam" id="PF01582">
    <property type="entry name" value="TIR"/>
    <property type="match status" value="1"/>
</dbReference>
<dbReference type="SUPFAM" id="SSF52540">
    <property type="entry name" value="P-loop containing nucleoside triphosphate hydrolases"/>
    <property type="match status" value="1"/>
</dbReference>
<dbReference type="InterPro" id="IPR058192">
    <property type="entry name" value="WHD_ROQ1-like"/>
</dbReference>
<dbReference type="InterPro" id="IPR035897">
    <property type="entry name" value="Toll_tir_struct_dom_sf"/>
</dbReference>
<comment type="caution">
    <text evidence="9">The sequence shown here is derived from an EMBL/GenBank/DDBJ whole genome shotgun (WGS) entry which is preliminary data.</text>
</comment>
<comment type="catalytic activity">
    <reaction evidence="7">
        <text>NAD(+) + H2O = ADP-D-ribose + nicotinamide + H(+)</text>
        <dbReference type="Rhea" id="RHEA:16301"/>
        <dbReference type="ChEBI" id="CHEBI:15377"/>
        <dbReference type="ChEBI" id="CHEBI:15378"/>
        <dbReference type="ChEBI" id="CHEBI:17154"/>
        <dbReference type="ChEBI" id="CHEBI:57540"/>
        <dbReference type="ChEBI" id="CHEBI:57967"/>
        <dbReference type="EC" id="3.2.2.6"/>
    </reaction>
    <physiologicalReaction direction="left-to-right" evidence="7">
        <dbReference type="Rhea" id="RHEA:16302"/>
    </physiologicalReaction>
</comment>
<evidence type="ECO:0000313" key="9">
    <source>
        <dbReference type="EMBL" id="KAB2631679.1"/>
    </source>
</evidence>
<dbReference type="OrthoDB" id="1165477at2759"/>
<evidence type="ECO:0000256" key="6">
    <source>
        <dbReference type="ARBA" id="ARBA00023027"/>
    </source>
</evidence>
<dbReference type="PROSITE" id="PS50104">
    <property type="entry name" value="TIR"/>
    <property type="match status" value="1"/>
</dbReference>
<protein>
    <recommendedName>
        <fullName evidence="1">ADP-ribosyl cyclase/cyclic ADP-ribose hydrolase</fullName>
        <ecNumber evidence="1">3.2.2.6</ecNumber>
    </recommendedName>
</protein>
<dbReference type="SUPFAM" id="SSF52058">
    <property type="entry name" value="L domain-like"/>
    <property type="match status" value="1"/>
</dbReference>
<dbReference type="Pfam" id="PF20160">
    <property type="entry name" value="C-JID"/>
    <property type="match status" value="1"/>
</dbReference>
<dbReference type="SUPFAM" id="SSF52047">
    <property type="entry name" value="RNI-like"/>
    <property type="match status" value="1"/>
</dbReference>
<accession>A0A5N5HVJ6</accession>
<dbReference type="Proteomes" id="UP000327157">
    <property type="component" value="Chromosome 12"/>
</dbReference>
<feature type="domain" description="TIR" evidence="8">
    <location>
        <begin position="13"/>
        <end position="179"/>
    </location>
</feature>
<dbReference type="PANTHER" id="PTHR11017:SF510">
    <property type="entry name" value="ADP-RIBOSYL CYCLASE_CYCLIC ADP-RIBOSE HYDROLASE"/>
    <property type="match status" value="1"/>
</dbReference>
<dbReference type="InterPro" id="IPR027417">
    <property type="entry name" value="P-loop_NTPase"/>
</dbReference>
<dbReference type="Pfam" id="PF00560">
    <property type="entry name" value="LRR_1"/>
    <property type="match status" value="1"/>
</dbReference>
<evidence type="ECO:0000259" key="8">
    <source>
        <dbReference type="PROSITE" id="PS50104"/>
    </source>
</evidence>
<dbReference type="FunFam" id="3.40.50.10140:FF:000007">
    <property type="entry name" value="Disease resistance protein (TIR-NBS-LRR class)"/>
    <property type="match status" value="1"/>
</dbReference>
<dbReference type="Gene3D" id="3.80.10.10">
    <property type="entry name" value="Ribonuclease Inhibitor"/>
    <property type="match status" value="2"/>
</dbReference>
<evidence type="ECO:0000256" key="7">
    <source>
        <dbReference type="ARBA" id="ARBA00047304"/>
    </source>
</evidence>
<reference evidence="9 10" key="3">
    <citation type="submission" date="2019-11" db="EMBL/GenBank/DDBJ databases">
        <title>A de novo genome assembly of a pear dwarfing rootstock.</title>
        <authorList>
            <person name="Wang F."/>
            <person name="Wang J."/>
            <person name="Li S."/>
            <person name="Zhang Y."/>
            <person name="Fang M."/>
            <person name="Ma L."/>
            <person name="Zhao Y."/>
            <person name="Jiang S."/>
        </authorList>
    </citation>
    <scope>NUCLEOTIDE SEQUENCE [LARGE SCALE GENOMIC DNA]</scope>
    <source>
        <strain evidence="9">S2</strain>
        <tissue evidence="9">Leaf</tissue>
    </source>
</reference>
<dbReference type="InterPro" id="IPR001611">
    <property type="entry name" value="Leu-rich_rpt"/>
</dbReference>
<evidence type="ECO:0000256" key="2">
    <source>
        <dbReference type="ARBA" id="ARBA00022614"/>
    </source>
</evidence>
<keyword evidence="4" id="KW-0378">Hydrolase</keyword>
<dbReference type="InterPro" id="IPR003591">
    <property type="entry name" value="Leu-rich_rpt_typical-subtyp"/>
</dbReference>
<dbReference type="Pfam" id="PF00931">
    <property type="entry name" value="NB-ARC"/>
    <property type="match status" value="1"/>
</dbReference>
<proteinExistence type="predicted"/>
<dbReference type="SMART" id="SM00369">
    <property type="entry name" value="LRR_TYP"/>
    <property type="match status" value="4"/>
</dbReference>
<organism evidence="9 10">
    <name type="scientific">Pyrus ussuriensis x Pyrus communis</name>
    <dbReference type="NCBI Taxonomy" id="2448454"/>
    <lineage>
        <taxon>Eukaryota</taxon>
        <taxon>Viridiplantae</taxon>
        <taxon>Streptophyta</taxon>
        <taxon>Embryophyta</taxon>
        <taxon>Tracheophyta</taxon>
        <taxon>Spermatophyta</taxon>
        <taxon>Magnoliopsida</taxon>
        <taxon>eudicotyledons</taxon>
        <taxon>Gunneridae</taxon>
        <taxon>Pentapetalae</taxon>
        <taxon>rosids</taxon>
        <taxon>fabids</taxon>
        <taxon>Rosales</taxon>
        <taxon>Rosaceae</taxon>
        <taxon>Amygdaloideae</taxon>
        <taxon>Maleae</taxon>
        <taxon>Pyrus</taxon>
    </lineage>
</organism>
<dbReference type="InterPro" id="IPR042197">
    <property type="entry name" value="Apaf_helical"/>
</dbReference>
<name>A0A5N5HVJ6_9ROSA</name>
<dbReference type="Gene3D" id="3.40.50.300">
    <property type="entry name" value="P-loop containing nucleotide triphosphate hydrolases"/>
    <property type="match status" value="1"/>
</dbReference>
<dbReference type="PRINTS" id="PR00364">
    <property type="entry name" value="DISEASERSIST"/>
</dbReference>
<dbReference type="Pfam" id="PF23282">
    <property type="entry name" value="WHD_ROQ1"/>
    <property type="match status" value="1"/>
</dbReference>
<evidence type="ECO:0000313" key="10">
    <source>
        <dbReference type="Proteomes" id="UP000327157"/>
    </source>
</evidence>
<dbReference type="Gene3D" id="1.10.8.430">
    <property type="entry name" value="Helical domain of apoptotic protease-activating factors"/>
    <property type="match status" value="1"/>
</dbReference>
<keyword evidence="2" id="KW-0433">Leucine-rich repeat</keyword>
<dbReference type="AlphaFoldDB" id="A0A5N5HVJ6"/>
<evidence type="ECO:0000256" key="5">
    <source>
        <dbReference type="ARBA" id="ARBA00022821"/>
    </source>
</evidence>
<dbReference type="GO" id="GO:0007165">
    <property type="term" value="P:signal transduction"/>
    <property type="evidence" value="ECO:0007669"/>
    <property type="project" value="InterPro"/>
</dbReference>
<dbReference type="Gene3D" id="3.40.50.10140">
    <property type="entry name" value="Toll/interleukin-1 receptor homology (TIR) domain"/>
    <property type="match status" value="1"/>
</dbReference>
<dbReference type="SUPFAM" id="SSF52200">
    <property type="entry name" value="Toll/Interleukin receptor TIR domain"/>
    <property type="match status" value="1"/>
</dbReference>
<keyword evidence="10" id="KW-1185">Reference proteome</keyword>
<reference evidence="9 10" key="1">
    <citation type="submission" date="2019-09" db="EMBL/GenBank/DDBJ databases">
        <authorList>
            <person name="Ou C."/>
        </authorList>
    </citation>
    <scope>NUCLEOTIDE SEQUENCE [LARGE SCALE GENOMIC DNA]</scope>
    <source>
        <strain evidence="9">S2</strain>
        <tissue evidence="9">Leaf</tissue>
    </source>
</reference>
<dbReference type="InterPro" id="IPR045344">
    <property type="entry name" value="C-JID"/>
</dbReference>
<sequence length="1219" mass="138326">MASSSIQTHPTQCTYDVFLSFRGEDTRKNFTDHLYAALDLKGIMTFRDDLKLGRGKSIAPELLKAIEESRFAVVVFSRNYASSAWCLDELSKICECMKELGQTVFPVFYDVDPSVVRKQTGSFGKAFATHEESFKGNVEKVQRWRAATTEIANLSGWHVQDRHESEVIREISQEIFSKLSDTFSQVSKELVGIESRLEEINTYLGTELDDVRIIGICGMGGIGKTTIARVLYDRIWGQFDGSSFLSNVREVSEKRGLVSLQRQMISEILMETNVNVWDVFKGSSVIRHRLRHRRVLLILDDVDQSEQLEKLAGKHDWFGLGSRIIITTRDEHLLLRHGVDQIYKAKELNQNESLELFSWKAFKKDHPEKEYLDLSYLVLNYANGLPLALEVLGSFLFRRNVSEWKTALDKLKEVPNITVFDILRISFEGLEEMERNMFLDIACFFKWKNKARVTKILDSFGFHSDIGIRVLSDKSLISVSYNMLWMHDLLQEMGWEIVRQESRSEPGKRSRLWLFEDVYDVLVNNKGTEVVEGLVLTSRADEEVHTSTEAFSKMNKLRMLKLGNVHLSEELTYLSNELRVLKWHGYPSRSLPSNFRPEKLFELSLCNSRIEELWKVIKKPLEKLKIIKLSYSQSLIKTPDFSEVPNLERLILEGCTSLSDIHPSITGLKRLVLLNLKDCKSLRSLPSSIELKSLRIFVLSGCTKLKKFPKIVGNMEHLFKLSLDGTAIRELPSTIDHLPGLVYLSMRDCKGLVNLPSSICALESLKVLALSGCSKLEKLPDNLGHLESLEDLDIGGTAIREAPPSVELLKNLKLLSFRGCNGLPSTPWISSLWSTLVMRRRQDSMGFLVPCLSSLHSLTELDLSDCNLSEGMLPSDLGCLSSLVKLNLNRNNFDSLPASISQLTKLTELNLNGCKRLQLLPDIPSSVRELMAQDCLSLETFSNPLSAGSSVWAGFSFINCYRLAGNEGINLTFLMLRKYLQSSMKADSQEPFAGFSSAIPGSEIPTWFMHQSVGTSLSIEVRPHWCSSKFKGVAVSAVFGVCENATIRRVDLNSTDDPKIRCELDTDKGTMSPGIVFPFTKDIWIESDHLWLCYLTRNGFPESAFEWWKCRHIQASFKSSVPGLEVKMCGLRLVYEQDMEEIFRADFDESSVGLRGAIITGQSRDIYECYDEVERRESRKVNSMIGNAVKFFRAFLVGLILLILWQLCFSRVPCLSSYC</sequence>
<gene>
    <name evidence="9" type="ORF">D8674_009198</name>
</gene>
<dbReference type="GO" id="GO:0006952">
    <property type="term" value="P:defense response"/>
    <property type="evidence" value="ECO:0007669"/>
    <property type="project" value="InterPro"/>
</dbReference>
<dbReference type="GO" id="GO:0043531">
    <property type="term" value="F:ADP binding"/>
    <property type="evidence" value="ECO:0007669"/>
    <property type="project" value="InterPro"/>
</dbReference>
<reference evidence="10" key="2">
    <citation type="submission" date="2019-10" db="EMBL/GenBank/DDBJ databases">
        <title>A de novo genome assembly of a pear dwarfing rootstock.</title>
        <authorList>
            <person name="Wang F."/>
            <person name="Wang J."/>
            <person name="Li S."/>
            <person name="Zhang Y."/>
            <person name="Fang M."/>
            <person name="Ma L."/>
            <person name="Zhao Y."/>
            <person name="Jiang S."/>
        </authorList>
    </citation>
    <scope>NUCLEOTIDE SEQUENCE [LARGE SCALE GENOMIC DNA]</scope>
</reference>